<feature type="region of interest" description="Disordered" evidence="1">
    <location>
        <begin position="75"/>
        <end position="104"/>
    </location>
</feature>
<dbReference type="Proteomes" id="UP001291309">
    <property type="component" value="Unassembled WGS sequence"/>
</dbReference>
<keyword evidence="4" id="KW-1185">Reference proteome</keyword>
<name>A0ABU5H0W2_9BACT</name>
<organism evidence="3 4">
    <name type="scientific">Hyalangium rubrum</name>
    <dbReference type="NCBI Taxonomy" id="3103134"/>
    <lineage>
        <taxon>Bacteria</taxon>
        <taxon>Pseudomonadati</taxon>
        <taxon>Myxococcota</taxon>
        <taxon>Myxococcia</taxon>
        <taxon>Myxococcales</taxon>
        <taxon>Cystobacterineae</taxon>
        <taxon>Archangiaceae</taxon>
        <taxon>Hyalangium</taxon>
    </lineage>
</organism>
<gene>
    <name evidence="3" type="ORF">SYV04_11830</name>
</gene>
<protein>
    <recommendedName>
        <fullName evidence="5">DUF5658 domain-containing protein</fullName>
    </recommendedName>
</protein>
<dbReference type="EMBL" id="JAXIVS010000003">
    <property type="protein sequence ID" value="MDY7227088.1"/>
    <property type="molecule type" value="Genomic_DNA"/>
</dbReference>
<keyword evidence="2" id="KW-0472">Membrane</keyword>
<evidence type="ECO:0000256" key="1">
    <source>
        <dbReference type="SAM" id="MobiDB-lite"/>
    </source>
</evidence>
<evidence type="ECO:0000313" key="3">
    <source>
        <dbReference type="EMBL" id="MDY7227088.1"/>
    </source>
</evidence>
<dbReference type="RefSeq" id="WP_321545804.1">
    <property type="nucleotide sequence ID" value="NZ_JAXIVS010000003.1"/>
</dbReference>
<keyword evidence="2" id="KW-1133">Transmembrane helix</keyword>
<sequence length="104" mass="11339">MKNEDVATTNIEELTKKVPSVSFLGLAIGAMAVSASLMLLNRKTWANFVGQWAPTLLILGTYNKIVKTFSAPYSEAQRGNHGDHASILKSPDELSRQPATRPLI</sequence>
<keyword evidence="2" id="KW-0812">Transmembrane</keyword>
<comment type="caution">
    <text evidence="3">The sequence shown here is derived from an EMBL/GenBank/DDBJ whole genome shotgun (WGS) entry which is preliminary data.</text>
</comment>
<feature type="compositionally biased region" description="Basic and acidic residues" evidence="1">
    <location>
        <begin position="78"/>
        <end position="95"/>
    </location>
</feature>
<evidence type="ECO:0008006" key="5">
    <source>
        <dbReference type="Google" id="ProtNLM"/>
    </source>
</evidence>
<evidence type="ECO:0000256" key="2">
    <source>
        <dbReference type="SAM" id="Phobius"/>
    </source>
</evidence>
<evidence type="ECO:0000313" key="4">
    <source>
        <dbReference type="Proteomes" id="UP001291309"/>
    </source>
</evidence>
<proteinExistence type="predicted"/>
<feature type="transmembrane region" description="Helical" evidence="2">
    <location>
        <begin position="20"/>
        <end position="40"/>
    </location>
</feature>
<accession>A0ABU5H0W2</accession>
<reference evidence="3 4" key="1">
    <citation type="submission" date="2023-12" db="EMBL/GenBank/DDBJ databases">
        <title>the genome sequence of Hyalangium sp. s54d21.</title>
        <authorList>
            <person name="Zhang X."/>
        </authorList>
    </citation>
    <scope>NUCLEOTIDE SEQUENCE [LARGE SCALE GENOMIC DNA]</scope>
    <source>
        <strain evidence="4">s54d21</strain>
    </source>
</reference>